<gene>
    <name evidence="1" type="ORF">PAXINDRAFT_139828</name>
</gene>
<dbReference type="HOGENOM" id="CLU_031483_0_0_1"/>
<dbReference type="GO" id="GO:0004519">
    <property type="term" value="F:endonuclease activity"/>
    <property type="evidence" value="ECO:0007669"/>
    <property type="project" value="InterPro"/>
</dbReference>
<proteinExistence type="predicted"/>
<reference evidence="1 2" key="1">
    <citation type="submission" date="2014-06" db="EMBL/GenBank/DDBJ databases">
        <authorList>
            <consortium name="DOE Joint Genome Institute"/>
            <person name="Kuo A."/>
            <person name="Kohler A."/>
            <person name="Nagy L.G."/>
            <person name="Floudas D."/>
            <person name="Copeland A."/>
            <person name="Barry K.W."/>
            <person name="Cichocki N."/>
            <person name="Veneault-Fourrey C."/>
            <person name="LaButti K."/>
            <person name="Lindquist E.A."/>
            <person name="Lipzen A."/>
            <person name="Lundell T."/>
            <person name="Morin E."/>
            <person name="Murat C."/>
            <person name="Sun H."/>
            <person name="Tunlid A."/>
            <person name="Henrissat B."/>
            <person name="Grigoriev I.V."/>
            <person name="Hibbett D.S."/>
            <person name="Martin F."/>
            <person name="Nordberg H.P."/>
            <person name="Cantor M.N."/>
            <person name="Hua S.X."/>
        </authorList>
    </citation>
    <scope>NUCLEOTIDE SEQUENCE [LARGE SCALE GENOMIC DNA]</scope>
    <source>
        <strain evidence="1 2">ATCC 200175</strain>
    </source>
</reference>
<dbReference type="GO" id="GO:0030687">
    <property type="term" value="C:preribosome, large subunit precursor"/>
    <property type="evidence" value="ECO:0007669"/>
    <property type="project" value="TreeGrafter"/>
</dbReference>
<evidence type="ECO:0000313" key="1">
    <source>
        <dbReference type="EMBL" id="KIJ07604.1"/>
    </source>
</evidence>
<keyword evidence="2" id="KW-1185">Reference proteome</keyword>
<dbReference type="EMBL" id="KN819837">
    <property type="protein sequence ID" value="KIJ07604.1"/>
    <property type="molecule type" value="Genomic_DNA"/>
</dbReference>
<accession>A0A0C9SNA9</accession>
<dbReference type="GO" id="GO:0090730">
    <property type="term" value="C:Las1 complex"/>
    <property type="evidence" value="ECO:0007669"/>
    <property type="project" value="InterPro"/>
</dbReference>
<reference evidence="2" key="2">
    <citation type="submission" date="2015-01" db="EMBL/GenBank/DDBJ databases">
        <title>Evolutionary Origins and Diversification of the Mycorrhizal Mutualists.</title>
        <authorList>
            <consortium name="DOE Joint Genome Institute"/>
            <consortium name="Mycorrhizal Genomics Consortium"/>
            <person name="Kohler A."/>
            <person name="Kuo A."/>
            <person name="Nagy L.G."/>
            <person name="Floudas D."/>
            <person name="Copeland A."/>
            <person name="Barry K.W."/>
            <person name="Cichocki N."/>
            <person name="Veneault-Fourrey C."/>
            <person name="LaButti K."/>
            <person name="Lindquist E.A."/>
            <person name="Lipzen A."/>
            <person name="Lundell T."/>
            <person name="Morin E."/>
            <person name="Murat C."/>
            <person name="Riley R."/>
            <person name="Ohm R."/>
            <person name="Sun H."/>
            <person name="Tunlid A."/>
            <person name="Henrissat B."/>
            <person name="Grigoriev I.V."/>
            <person name="Hibbett D.S."/>
            <person name="Martin F."/>
        </authorList>
    </citation>
    <scope>NUCLEOTIDE SEQUENCE [LARGE SCALE GENOMIC DNA]</scope>
    <source>
        <strain evidence="2">ATCC 200175</strain>
    </source>
</reference>
<dbReference type="GO" id="GO:0000460">
    <property type="term" value="P:maturation of 5.8S rRNA"/>
    <property type="evidence" value="ECO:0007669"/>
    <property type="project" value="TreeGrafter"/>
</dbReference>
<organism evidence="1 2">
    <name type="scientific">Paxillus involutus ATCC 200175</name>
    <dbReference type="NCBI Taxonomy" id="664439"/>
    <lineage>
        <taxon>Eukaryota</taxon>
        <taxon>Fungi</taxon>
        <taxon>Dikarya</taxon>
        <taxon>Basidiomycota</taxon>
        <taxon>Agaricomycotina</taxon>
        <taxon>Agaricomycetes</taxon>
        <taxon>Agaricomycetidae</taxon>
        <taxon>Boletales</taxon>
        <taxon>Paxilineae</taxon>
        <taxon>Paxillaceae</taxon>
        <taxon>Paxillus</taxon>
    </lineage>
</organism>
<dbReference type="PANTHER" id="PTHR15002:SF0">
    <property type="entry name" value="RIBOSOMAL BIOGENESIS PROTEIN LAS1L"/>
    <property type="match status" value="1"/>
</dbReference>
<dbReference type="OrthoDB" id="10263222at2759"/>
<name>A0A0C9SNA9_PAXIN</name>
<protein>
    <recommendedName>
        <fullName evidence="3">Las1-domain-containing protein</fullName>
    </recommendedName>
</protein>
<dbReference type="InterPro" id="IPR007174">
    <property type="entry name" value="Las1"/>
</dbReference>
<dbReference type="Pfam" id="PF04031">
    <property type="entry name" value="Las1"/>
    <property type="match status" value="1"/>
</dbReference>
<dbReference type="Proteomes" id="UP000053647">
    <property type="component" value="Unassembled WGS sequence"/>
</dbReference>
<dbReference type="AlphaFoldDB" id="A0A0C9SNA9"/>
<sequence>MRLPRRVPWAHIGELEQICSWIYADEEDLEAKTLATNRLSAWKAVTALPHALESTLAILVAHLLDATSSNTQHAALAARQAYAAAIIRMVNGLVDPLQVGAYARSIASIAAQLGLPPWLVELRHAATHEDLPSLELLREAARESLSWLLHNYFHPTLNSSAPAPTTPSLRPVVPLLKSYKLLMKIVTRDASLHKHRQDEIAAVMRDIERWIAEAKVSADLAVEILGWGPDENSATGQADIKEKWALEILSDALLEKGAIVPLSKKKRCTPAEPFLPTNASLALWTPLLMQLQVNHVIFPSVFTSRIVSTLLEDPTESDVGANIIGLDSDSLQRDATYDEYLARWATWAVRTWVDESDDETDLRKNLILQIAPALAPGKSEPPQKTKTLTVLLQAATSGFMNLEDTVELLNSATVSIPVQQWKTHDLARMDERLQTLMSYNIEMAEPHMGGSMPSEKGSMKPQASLASGWTLLDVHSNWKSCPIGVYYSKACGV</sequence>
<evidence type="ECO:0008006" key="3">
    <source>
        <dbReference type="Google" id="ProtNLM"/>
    </source>
</evidence>
<dbReference type="GO" id="GO:0000470">
    <property type="term" value="P:maturation of LSU-rRNA"/>
    <property type="evidence" value="ECO:0007669"/>
    <property type="project" value="TreeGrafter"/>
</dbReference>
<evidence type="ECO:0000313" key="2">
    <source>
        <dbReference type="Proteomes" id="UP000053647"/>
    </source>
</evidence>
<dbReference type="PANTHER" id="PTHR15002">
    <property type="entry name" value="RIBOSOMAL BIOGENESIS PROTEIN LAS1L"/>
    <property type="match status" value="1"/>
</dbReference>